<evidence type="ECO:0000313" key="2">
    <source>
        <dbReference type="EMBL" id="GFQ90667.1"/>
    </source>
</evidence>
<evidence type="ECO:0000259" key="1">
    <source>
        <dbReference type="Pfam" id="PF18014"/>
    </source>
</evidence>
<dbReference type="OrthoDB" id="6424732at2759"/>
<feature type="non-terminal residue" evidence="2">
    <location>
        <position position="1"/>
    </location>
</feature>
<organism evidence="2 3">
    <name type="scientific">Trichonephila clavata</name>
    <name type="common">Joro spider</name>
    <name type="synonym">Nephila clavata</name>
    <dbReference type="NCBI Taxonomy" id="2740835"/>
    <lineage>
        <taxon>Eukaryota</taxon>
        <taxon>Metazoa</taxon>
        <taxon>Ecdysozoa</taxon>
        <taxon>Arthropoda</taxon>
        <taxon>Chelicerata</taxon>
        <taxon>Arachnida</taxon>
        <taxon>Araneae</taxon>
        <taxon>Araneomorphae</taxon>
        <taxon>Entelegynae</taxon>
        <taxon>Araneoidea</taxon>
        <taxon>Nephilidae</taxon>
        <taxon>Trichonephila</taxon>
    </lineage>
</organism>
<evidence type="ECO:0000313" key="3">
    <source>
        <dbReference type="Proteomes" id="UP000887116"/>
    </source>
</evidence>
<reference evidence="2" key="1">
    <citation type="submission" date="2020-07" db="EMBL/GenBank/DDBJ databases">
        <title>Multicomponent nature underlies the extraordinary mechanical properties of spider dragline silk.</title>
        <authorList>
            <person name="Kono N."/>
            <person name="Nakamura H."/>
            <person name="Mori M."/>
            <person name="Yoshida Y."/>
            <person name="Ohtoshi R."/>
            <person name="Malay A.D."/>
            <person name="Moran D.A.P."/>
            <person name="Tomita M."/>
            <person name="Numata K."/>
            <person name="Arakawa K."/>
        </authorList>
    </citation>
    <scope>NUCLEOTIDE SEQUENCE</scope>
</reference>
<comment type="caution">
    <text evidence="2">The sequence shown here is derived from an EMBL/GenBank/DDBJ whole genome shotgun (WGS) entry which is preliminary data.</text>
</comment>
<dbReference type="InterPro" id="IPR052729">
    <property type="entry name" value="Acyl/Acetyltrans_Enzymes"/>
</dbReference>
<dbReference type="PANTHER" id="PTHR47237:SF1">
    <property type="entry name" value="SLL0310 PROTEIN"/>
    <property type="match status" value="1"/>
</dbReference>
<dbReference type="Pfam" id="PF18014">
    <property type="entry name" value="Acetyltransf_18"/>
    <property type="match status" value="1"/>
</dbReference>
<protein>
    <submittedName>
        <fullName evidence="2">N-acetyltransferase domain-containing protein</fullName>
    </submittedName>
</protein>
<name>A0A8X6FWB4_TRICU</name>
<dbReference type="Proteomes" id="UP000887116">
    <property type="component" value="Unassembled WGS sequence"/>
</dbReference>
<sequence length="208" mass="23537">LLQEGIAHSENKNLIANVDVHQIKPSARRGFGVLETDWKSIEYEIDTPLNPSILSDELLRGIEILPFQSSLLPEIFEYDFSLGGYERRSIIEASCYEENCKTLVAMKDGKCIGFGSIKLDNVEYGRVAPLYADDSSVAEAMVKRLITAVPEAKGFAIVTVNTNIFAGMLPEKFNIPVYNSYYRFYTKEKLPIHTKRVFAHLDIEFTLF</sequence>
<dbReference type="PANTHER" id="PTHR47237">
    <property type="entry name" value="SLL0310 PROTEIN"/>
    <property type="match status" value="1"/>
</dbReference>
<dbReference type="InterPro" id="IPR041496">
    <property type="entry name" value="YitH/HolE_GNAT"/>
</dbReference>
<accession>A0A8X6FWB4</accession>
<proteinExistence type="predicted"/>
<dbReference type="AlphaFoldDB" id="A0A8X6FWB4"/>
<dbReference type="EMBL" id="BMAO01013728">
    <property type="protein sequence ID" value="GFQ90667.1"/>
    <property type="molecule type" value="Genomic_DNA"/>
</dbReference>
<feature type="domain" description="YitH/HolE acetyltransferase (GNAT)" evidence="1">
    <location>
        <begin position="75"/>
        <end position="198"/>
    </location>
</feature>
<dbReference type="Gene3D" id="3.40.630.90">
    <property type="match status" value="1"/>
</dbReference>
<keyword evidence="3" id="KW-1185">Reference proteome</keyword>
<gene>
    <name evidence="2" type="primary">NCL1_18724</name>
    <name evidence="2" type="ORF">TNCT_265881</name>
</gene>